<sequence>MVMIFISESYIHKKKLHFLCAQPNKLLNLRLTKVFFILNGKIKFIRGNPF</sequence>
<gene>
    <name evidence="1" type="ORF">SAMN05421877_10759</name>
</gene>
<accession>A0A1H5ZMH6</accession>
<dbReference type="AlphaFoldDB" id="A0A1H5ZMH6"/>
<reference evidence="2" key="1">
    <citation type="submission" date="2016-10" db="EMBL/GenBank/DDBJ databases">
        <authorList>
            <person name="Varghese N."/>
            <person name="Submissions S."/>
        </authorList>
    </citation>
    <scope>NUCLEOTIDE SEQUENCE [LARGE SCALE GENOMIC DNA]</scope>
    <source>
        <strain evidence="2">DSM 22361</strain>
    </source>
</reference>
<dbReference type="EMBL" id="FNUT01000007">
    <property type="protein sequence ID" value="SEG36965.1"/>
    <property type="molecule type" value="Genomic_DNA"/>
</dbReference>
<organism evidence="1 2">
    <name type="scientific">Sphingobacterium lactis</name>
    <dbReference type="NCBI Taxonomy" id="797291"/>
    <lineage>
        <taxon>Bacteria</taxon>
        <taxon>Pseudomonadati</taxon>
        <taxon>Bacteroidota</taxon>
        <taxon>Sphingobacteriia</taxon>
        <taxon>Sphingobacteriales</taxon>
        <taxon>Sphingobacteriaceae</taxon>
        <taxon>Sphingobacterium</taxon>
    </lineage>
</organism>
<keyword evidence="2" id="KW-1185">Reference proteome</keyword>
<evidence type="ECO:0000313" key="1">
    <source>
        <dbReference type="EMBL" id="SEG36965.1"/>
    </source>
</evidence>
<protein>
    <submittedName>
        <fullName evidence="1">Uncharacterized protein</fullName>
    </submittedName>
</protein>
<proteinExistence type="predicted"/>
<name>A0A1H5ZMH6_9SPHI</name>
<evidence type="ECO:0000313" key="2">
    <source>
        <dbReference type="Proteomes" id="UP000236731"/>
    </source>
</evidence>
<dbReference type="Proteomes" id="UP000236731">
    <property type="component" value="Unassembled WGS sequence"/>
</dbReference>